<name>A0AAD6HA39_9EURO</name>
<gene>
    <name evidence="6" type="ORF">N7493_012032</name>
</gene>
<dbReference type="AlphaFoldDB" id="A0AAD6HA39"/>
<keyword evidence="2 5" id="KW-0812">Transmembrane</keyword>
<comment type="subcellular location">
    <subcellularLocation>
        <location evidence="1">Membrane</location>
        <topology evidence="1">Multi-pass membrane protein</topology>
    </subcellularLocation>
</comment>
<evidence type="ECO:0000256" key="5">
    <source>
        <dbReference type="SAM" id="Phobius"/>
    </source>
</evidence>
<dbReference type="Proteomes" id="UP001215712">
    <property type="component" value="Unassembled WGS sequence"/>
</dbReference>
<feature type="transmembrane region" description="Helical" evidence="5">
    <location>
        <begin position="76"/>
        <end position="97"/>
    </location>
</feature>
<dbReference type="InterPro" id="IPR036259">
    <property type="entry name" value="MFS_trans_sf"/>
</dbReference>
<evidence type="ECO:0000256" key="3">
    <source>
        <dbReference type="ARBA" id="ARBA00022989"/>
    </source>
</evidence>
<dbReference type="SUPFAM" id="SSF103473">
    <property type="entry name" value="MFS general substrate transporter"/>
    <property type="match status" value="1"/>
</dbReference>
<reference evidence="6" key="2">
    <citation type="submission" date="2023-01" db="EMBL/GenBank/DDBJ databases">
        <authorList>
            <person name="Petersen C."/>
        </authorList>
    </citation>
    <scope>NUCLEOTIDE SEQUENCE</scope>
    <source>
        <strain evidence="6">IBT 17514</strain>
    </source>
</reference>
<dbReference type="PANTHER" id="PTHR48022">
    <property type="entry name" value="PLASTIDIC GLUCOSE TRANSPORTER 4"/>
    <property type="match status" value="1"/>
</dbReference>
<reference evidence="6" key="1">
    <citation type="journal article" date="2023" name="IMA Fungus">
        <title>Comparative genomic study of the Penicillium genus elucidates a diverse pangenome and 15 lateral gene transfer events.</title>
        <authorList>
            <person name="Petersen C."/>
            <person name="Sorensen T."/>
            <person name="Nielsen M.R."/>
            <person name="Sondergaard T.E."/>
            <person name="Sorensen J.L."/>
            <person name="Fitzpatrick D.A."/>
            <person name="Frisvad J.C."/>
            <person name="Nielsen K.L."/>
        </authorList>
    </citation>
    <scope>NUCLEOTIDE SEQUENCE</scope>
    <source>
        <strain evidence="6">IBT 17514</strain>
    </source>
</reference>
<dbReference type="EMBL" id="JAQJAN010000024">
    <property type="protein sequence ID" value="KAJ5700986.1"/>
    <property type="molecule type" value="Genomic_DNA"/>
</dbReference>
<dbReference type="Gene3D" id="1.20.1250.20">
    <property type="entry name" value="MFS general substrate transporter like domains"/>
    <property type="match status" value="1"/>
</dbReference>
<dbReference type="PANTHER" id="PTHR48022:SF41">
    <property type="entry name" value="MAJOR FACILITATOR SUPERFAMILY (MFS) PROFILE DOMAIN-CONTAINING PROTEIN"/>
    <property type="match status" value="1"/>
</dbReference>
<dbReference type="PROSITE" id="PS51257">
    <property type="entry name" value="PROKAR_LIPOPROTEIN"/>
    <property type="match status" value="1"/>
</dbReference>
<dbReference type="Pfam" id="PF00083">
    <property type="entry name" value="Sugar_tr"/>
    <property type="match status" value="1"/>
</dbReference>
<keyword evidence="3 5" id="KW-1133">Transmembrane helix</keyword>
<dbReference type="InterPro" id="IPR005828">
    <property type="entry name" value="MFS_sugar_transport-like"/>
</dbReference>
<organism evidence="6 7">
    <name type="scientific">Penicillium malachiteum</name>
    <dbReference type="NCBI Taxonomy" id="1324776"/>
    <lineage>
        <taxon>Eukaryota</taxon>
        <taxon>Fungi</taxon>
        <taxon>Dikarya</taxon>
        <taxon>Ascomycota</taxon>
        <taxon>Pezizomycotina</taxon>
        <taxon>Eurotiomycetes</taxon>
        <taxon>Eurotiomycetidae</taxon>
        <taxon>Eurotiales</taxon>
        <taxon>Aspergillaceae</taxon>
        <taxon>Penicillium</taxon>
    </lineage>
</organism>
<evidence type="ECO:0000256" key="2">
    <source>
        <dbReference type="ARBA" id="ARBA00022692"/>
    </source>
</evidence>
<protein>
    <recommendedName>
        <fullName evidence="8">Major facilitator superfamily (MFS) profile domain-containing protein</fullName>
    </recommendedName>
</protein>
<dbReference type="GO" id="GO:0016020">
    <property type="term" value="C:membrane"/>
    <property type="evidence" value="ECO:0007669"/>
    <property type="project" value="UniProtKB-SubCell"/>
</dbReference>
<evidence type="ECO:0000256" key="1">
    <source>
        <dbReference type="ARBA" id="ARBA00004141"/>
    </source>
</evidence>
<keyword evidence="4 5" id="KW-0472">Membrane</keyword>
<evidence type="ECO:0000313" key="7">
    <source>
        <dbReference type="Proteomes" id="UP001215712"/>
    </source>
</evidence>
<evidence type="ECO:0000256" key="4">
    <source>
        <dbReference type="ARBA" id="ARBA00023136"/>
    </source>
</evidence>
<proteinExistence type="predicted"/>
<comment type="caution">
    <text evidence="6">The sequence shown here is derived from an EMBL/GenBank/DDBJ whole genome shotgun (WGS) entry which is preliminary data.</text>
</comment>
<dbReference type="InterPro" id="IPR050360">
    <property type="entry name" value="MFS_Sugar_Transporters"/>
</dbReference>
<dbReference type="GO" id="GO:0005351">
    <property type="term" value="F:carbohydrate:proton symporter activity"/>
    <property type="evidence" value="ECO:0007669"/>
    <property type="project" value="TreeGrafter"/>
</dbReference>
<feature type="transmembrane region" description="Helical" evidence="5">
    <location>
        <begin position="109"/>
        <end position="127"/>
    </location>
</feature>
<feature type="transmembrane region" description="Helical" evidence="5">
    <location>
        <begin position="35"/>
        <end position="55"/>
    </location>
</feature>
<feature type="transmembrane region" description="Helical" evidence="5">
    <location>
        <begin position="9"/>
        <end position="29"/>
    </location>
</feature>
<keyword evidence="7" id="KW-1185">Reference proteome</keyword>
<evidence type="ECO:0008006" key="8">
    <source>
        <dbReference type="Google" id="ProtNLM"/>
    </source>
</evidence>
<evidence type="ECO:0000313" key="6">
    <source>
        <dbReference type="EMBL" id="KAJ5700986.1"/>
    </source>
</evidence>
<sequence length="156" mass="17333">MNTYGRRNVMLWVSTAIGVLCLIIGIMGCFTAGKIFWAIGCLIVVINFVYAMGIGSMYPVVASETSTLRLRAKTQSIGFCLQFLTTWAFGFSVPYMYTTDEGNLGGKVGFIFGFLSVVAWVVIYLEVPEMMGRTIADIDELFKRKTATKDFKKTVL</sequence>
<accession>A0AAD6HA39</accession>